<dbReference type="Pfam" id="PF04973">
    <property type="entry name" value="NMN_transporter"/>
    <property type="match status" value="1"/>
</dbReference>
<dbReference type="AlphaFoldDB" id="A0A1G9SWQ0"/>
<comment type="subcellular location">
    <subcellularLocation>
        <location evidence="2">Cell membrane</location>
        <topology evidence="2">Multi-pass membrane protein</topology>
    </subcellularLocation>
</comment>
<keyword evidence="9 10" id="KW-0472">Membrane</keyword>
<keyword evidence="8 10" id="KW-1133">Transmembrane helix</keyword>
<feature type="transmembrane region" description="Helical" evidence="10">
    <location>
        <begin position="15"/>
        <end position="41"/>
    </location>
</feature>
<dbReference type="InterPro" id="IPR006419">
    <property type="entry name" value="NMN_transpt_PnuC"/>
</dbReference>
<comment type="function">
    <text evidence="1">Required for nicotinamide riboside transport across the inner membrane.</text>
</comment>
<dbReference type="RefSeq" id="WP_093204671.1">
    <property type="nucleotide sequence ID" value="NZ_FNGS01000006.1"/>
</dbReference>
<evidence type="ECO:0000256" key="10">
    <source>
        <dbReference type="SAM" id="Phobius"/>
    </source>
</evidence>
<evidence type="ECO:0000256" key="5">
    <source>
        <dbReference type="ARBA" id="ARBA00022448"/>
    </source>
</evidence>
<comment type="similarity">
    <text evidence="3">Belongs to the nicotinamide ribonucleoside (NR) uptake permease (TC 4.B.1) family.</text>
</comment>
<dbReference type="PANTHER" id="PTHR36122:SF2">
    <property type="entry name" value="NICOTINAMIDE RIBOSIDE TRANSPORTER PNUC"/>
    <property type="match status" value="1"/>
</dbReference>
<protein>
    <recommendedName>
        <fullName evidence="4">Nicotinamide riboside transporter PnuC</fullName>
    </recommendedName>
</protein>
<dbReference type="Proteomes" id="UP000198901">
    <property type="component" value="Unassembled WGS sequence"/>
</dbReference>
<accession>A0A1G9SWQ0</accession>
<evidence type="ECO:0000313" key="12">
    <source>
        <dbReference type="Proteomes" id="UP000198901"/>
    </source>
</evidence>
<keyword evidence="7 10" id="KW-0812">Transmembrane</keyword>
<dbReference type="NCBIfam" id="TIGR01528">
    <property type="entry name" value="NMN_trans_PnuC"/>
    <property type="match status" value="1"/>
</dbReference>
<name>A0A1G9SWQ0_9BACT</name>
<feature type="transmembrane region" description="Helical" evidence="10">
    <location>
        <begin position="156"/>
        <end position="177"/>
    </location>
</feature>
<evidence type="ECO:0000256" key="1">
    <source>
        <dbReference type="ARBA" id="ARBA00002672"/>
    </source>
</evidence>
<keyword evidence="6" id="KW-1003">Cell membrane</keyword>
<feature type="transmembrane region" description="Helical" evidence="10">
    <location>
        <begin position="85"/>
        <end position="103"/>
    </location>
</feature>
<keyword evidence="12" id="KW-1185">Reference proteome</keyword>
<dbReference type="EMBL" id="FNGS01000006">
    <property type="protein sequence ID" value="SDM39823.1"/>
    <property type="molecule type" value="Genomic_DNA"/>
</dbReference>
<dbReference type="PANTHER" id="PTHR36122">
    <property type="entry name" value="NICOTINAMIDE RIBOSIDE TRANSPORTER PNUC"/>
    <property type="match status" value="1"/>
</dbReference>
<dbReference type="OrthoDB" id="9791248at2"/>
<evidence type="ECO:0000256" key="9">
    <source>
        <dbReference type="ARBA" id="ARBA00023136"/>
    </source>
</evidence>
<evidence type="ECO:0000256" key="6">
    <source>
        <dbReference type="ARBA" id="ARBA00022475"/>
    </source>
</evidence>
<dbReference type="GO" id="GO:0005886">
    <property type="term" value="C:plasma membrane"/>
    <property type="evidence" value="ECO:0007669"/>
    <property type="project" value="UniProtKB-SubCell"/>
</dbReference>
<reference evidence="11 12" key="1">
    <citation type="submission" date="2016-10" db="EMBL/GenBank/DDBJ databases">
        <authorList>
            <person name="de Groot N.N."/>
        </authorList>
    </citation>
    <scope>NUCLEOTIDE SEQUENCE [LARGE SCALE GENOMIC DNA]</scope>
    <source>
        <strain evidence="11 12">DSM 21668</strain>
    </source>
</reference>
<evidence type="ECO:0000256" key="7">
    <source>
        <dbReference type="ARBA" id="ARBA00022692"/>
    </source>
</evidence>
<dbReference type="GO" id="GO:0034257">
    <property type="term" value="F:nicotinamide riboside transmembrane transporter activity"/>
    <property type="evidence" value="ECO:0007669"/>
    <property type="project" value="InterPro"/>
</dbReference>
<evidence type="ECO:0000256" key="8">
    <source>
        <dbReference type="ARBA" id="ARBA00022989"/>
    </source>
</evidence>
<feature type="transmembrane region" description="Helical" evidence="10">
    <location>
        <begin position="48"/>
        <end position="69"/>
    </location>
</feature>
<keyword evidence="5" id="KW-0813">Transport</keyword>
<evidence type="ECO:0000256" key="3">
    <source>
        <dbReference type="ARBA" id="ARBA00006669"/>
    </source>
</evidence>
<sequence length="187" mass="21431">MTLPFWEAVAVGCGLLYLILLVRGHVACWAFGIAASLITVFLYVDKKLYLEAVLNAYYVLAGVYGWWYWGRGGTVPVTEWGLNRHIAWLITCTVLSLGAGILMSRYTDSPRPYIDAALTVFSFLATWMEARKVLSGWYYWFVINAVSVWLQWDRELYLFTAHSVLLTVLCVVGYFSWRKARQLEMTS</sequence>
<evidence type="ECO:0000256" key="2">
    <source>
        <dbReference type="ARBA" id="ARBA00004651"/>
    </source>
</evidence>
<evidence type="ECO:0000256" key="4">
    <source>
        <dbReference type="ARBA" id="ARBA00017522"/>
    </source>
</evidence>
<gene>
    <name evidence="11" type="ORF">SAMN04488090_3325</name>
</gene>
<proteinExistence type="inferred from homology"/>
<organism evidence="11 12">
    <name type="scientific">Siphonobacter aquaeclarae</name>
    <dbReference type="NCBI Taxonomy" id="563176"/>
    <lineage>
        <taxon>Bacteria</taxon>
        <taxon>Pseudomonadati</taxon>
        <taxon>Bacteroidota</taxon>
        <taxon>Cytophagia</taxon>
        <taxon>Cytophagales</taxon>
        <taxon>Cytophagaceae</taxon>
        <taxon>Siphonobacter</taxon>
    </lineage>
</organism>
<feature type="transmembrane region" description="Helical" evidence="10">
    <location>
        <begin position="133"/>
        <end position="150"/>
    </location>
</feature>
<evidence type="ECO:0000313" key="11">
    <source>
        <dbReference type="EMBL" id="SDM39823.1"/>
    </source>
</evidence>
<dbReference type="STRING" id="563176.SAMN04488090_3325"/>